<dbReference type="OMA" id="GVINFMS"/>
<keyword evidence="2" id="KW-0812">Transmembrane</keyword>
<name>F0Y8Y9_AURAN</name>
<organism evidence="4">
    <name type="scientific">Aureococcus anophagefferens</name>
    <name type="common">Harmful bloom alga</name>
    <dbReference type="NCBI Taxonomy" id="44056"/>
    <lineage>
        <taxon>Eukaryota</taxon>
        <taxon>Sar</taxon>
        <taxon>Stramenopiles</taxon>
        <taxon>Ochrophyta</taxon>
        <taxon>Pelagophyceae</taxon>
        <taxon>Pelagomonadales</taxon>
        <taxon>Pelagomonadaceae</taxon>
        <taxon>Aureococcus</taxon>
    </lineage>
</organism>
<dbReference type="InParanoid" id="F0Y8Y9"/>
<proteinExistence type="predicted"/>
<dbReference type="InterPro" id="IPR025333">
    <property type="entry name" value="DUF4239"/>
</dbReference>
<keyword evidence="2" id="KW-0472">Membrane</keyword>
<dbReference type="Proteomes" id="UP000002729">
    <property type="component" value="Unassembled WGS sequence"/>
</dbReference>
<gene>
    <name evidence="3" type="ORF">AURANDRAFT_64102</name>
</gene>
<protein>
    <submittedName>
        <fullName evidence="3">Uncharacterized protein</fullName>
    </submittedName>
</protein>
<dbReference type="EMBL" id="GL833128">
    <property type="protein sequence ID" value="EGB08436.1"/>
    <property type="molecule type" value="Genomic_DNA"/>
</dbReference>
<evidence type="ECO:0000256" key="2">
    <source>
        <dbReference type="SAM" id="Phobius"/>
    </source>
</evidence>
<dbReference type="GeneID" id="20224660"/>
<keyword evidence="2" id="KW-1133">Transmembrane helix</keyword>
<evidence type="ECO:0000313" key="4">
    <source>
        <dbReference type="Proteomes" id="UP000002729"/>
    </source>
</evidence>
<feature type="transmembrane region" description="Helical" evidence="2">
    <location>
        <begin position="143"/>
        <end position="163"/>
    </location>
</feature>
<evidence type="ECO:0000313" key="3">
    <source>
        <dbReference type="EMBL" id="EGB08436.1"/>
    </source>
</evidence>
<dbReference type="eggNOG" id="ENOG502SF9E">
    <property type="taxonomic scope" value="Eukaryota"/>
</dbReference>
<feature type="transmembrane region" description="Helical" evidence="2">
    <location>
        <begin position="334"/>
        <end position="356"/>
    </location>
</feature>
<sequence>MRRAVAVVAVALARGVRGYGDFSPHHHIVRLRRRAHAAALRPLYRTDAPSASRSYAKGDHFRSRRGVRAPPGQPAGARSPGQHPLVSAMRAARGREAASMVQTLTGEWYAPQFRFAVTLCGFLAYPSLVAMLSHLPPPNPSEGGYFFSLMSIVFGTLTASTISDAGDRLKALRAAAVEEVTLLLPLKKRLEVLLRDAPAPDGTVAPRDVFSTCAKHMWAHTSDLIDGSREDELDGIASNDDELLKIVETLQTAQAQWDAAPQRAPDLGFALDATERVVQARGRRLSLESSSIPVMQFEVLQALSVVLVLAYCYLTLDKAPPPHLLGYVQDASGILVDASFGVHALFAFICGALAVFNSLASDLNRPFHGDFKLESSTVVASLKQLRAGLAPHLGRNHIALSPKARVSTSPGGRAAKPTKFFA</sequence>
<dbReference type="Pfam" id="PF14023">
    <property type="entry name" value="Bestrophin-like"/>
    <property type="match status" value="1"/>
</dbReference>
<dbReference type="KEGG" id="aaf:AURANDRAFT_64102"/>
<keyword evidence="4" id="KW-1185">Reference proteome</keyword>
<feature type="region of interest" description="Disordered" evidence="1">
    <location>
        <begin position="50"/>
        <end position="85"/>
    </location>
</feature>
<dbReference type="AlphaFoldDB" id="F0Y8Y9"/>
<dbReference type="RefSeq" id="XP_009037151.1">
    <property type="nucleotide sequence ID" value="XM_009038903.1"/>
</dbReference>
<accession>F0Y8Y9</accession>
<feature type="transmembrane region" description="Helical" evidence="2">
    <location>
        <begin position="292"/>
        <end position="314"/>
    </location>
</feature>
<evidence type="ECO:0000256" key="1">
    <source>
        <dbReference type="SAM" id="MobiDB-lite"/>
    </source>
</evidence>
<reference evidence="3 4" key="1">
    <citation type="journal article" date="2011" name="Proc. Natl. Acad. Sci. U.S.A.">
        <title>Niche of harmful alga Aureococcus anophagefferens revealed through ecogenomics.</title>
        <authorList>
            <person name="Gobler C.J."/>
            <person name="Berry D.L."/>
            <person name="Dyhrman S.T."/>
            <person name="Wilhelm S.W."/>
            <person name="Salamov A."/>
            <person name="Lobanov A.V."/>
            <person name="Zhang Y."/>
            <person name="Collier J.L."/>
            <person name="Wurch L.L."/>
            <person name="Kustka A.B."/>
            <person name="Dill B.D."/>
            <person name="Shah M."/>
            <person name="VerBerkmoes N.C."/>
            <person name="Kuo A."/>
            <person name="Terry A."/>
            <person name="Pangilinan J."/>
            <person name="Lindquist E.A."/>
            <person name="Lucas S."/>
            <person name="Paulsen I.T."/>
            <person name="Hattenrath-Lehmann T.K."/>
            <person name="Talmage S.C."/>
            <person name="Walker E.A."/>
            <person name="Koch F."/>
            <person name="Burson A.M."/>
            <person name="Marcoval M.A."/>
            <person name="Tang Y.Z."/>
            <person name="Lecleir G.R."/>
            <person name="Coyne K.J."/>
            <person name="Berg G.M."/>
            <person name="Bertrand E.M."/>
            <person name="Saito M.A."/>
            <person name="Gladyshev V.N."/>
            <person name="Grigoriev I.V."/>
        </authorList>
    </citation>
    <scope>NUCLEOTIDE SEQUENCE [LARGE SCALE GENOMIC DNA]</scope>
    <source>
        <strain evidence="4">CCMP 1984</strain>
    </source>
</reference>